<dbReference type="InterPro" id="IPR039424">
    <property type="entry name" value="SBP_5"/>
</dbReference>
<dbReference type="InterPro" id="IPR000914">
    <property type="entry name" value="SBP_5_dom"/>
</dbReference>
<comment type="similarity">
    <text evidence="2">Belongs to the bacterial solute-binding protein 5 family.</text>
</comment>
<feature type="domain" description="Solute-binding protein family 5" evidence="4">
    <location>
        <begin position="62"/>
        <end position="416"/>
    </location>
</feature>
<evidence type="ECO:0000259" key="4">
    <source>
        <dbReference type="Pfam" id="PF00496"/>
    </source>
</evidence>
<dbReference type="Pfam" id="PF00496">
    <property type="entry name" value="SBP_bac_5"/>
    <property type="match status" value="1"/>
</dbReference>
<reference evidence="5 6" key="1">
    <citation type="submission" date="2020-03" db="EMBL/GenBank/DDBJ databases">
        <title>Roseomonas stagni sp. nov., isolated from pond water in Japan.</title>
        <authorList>
            <person name="Furuhata K."/>
            <person name="Miyamoto H."/>
            <person name="Goto K."/>
        </authorList>
    </citation>
    <scope>NUCLEOTIDE SEQUENCE [LARGE SCALE GENOMIC DNA]</scope>
    <source>
        <strain evidence="5 6">PeD5</strain>
    </source>
</reference>
<sequence>MRGLGSVAAAMIVAGSAQGQNLRVGMFEDLDIMDPALSRFFSGLQILSATCDKLLDLAPDLTVVPALAESYEWVDGARGLVLKLRRGVTFQDGAPFDAEAVRANIDRQMNLQGSFRRGEMPDVTGVTIIDSHTARIELRNPFIPLMSILVTRGGMMISPRAMDQGRDFARNPVCSGPYRFTERVAQDRTVVDRWPGHWNAQNIHIQRITFRPMADGTVRLANLRGGALDIMERVGATDLEQVRRIPGLALASAPELGHNFLRFNIANGPGAASPFARDARLREALELSIDRAALNQVVFEGAHIPGNQWVNPQSPFYARTMPIPARDVAKARRLLAEAGHPAPTLRLVVPNAGETIQVAEVIQAMAREAGIDIRIQAMEIGAAVRAQINGDFEAFLGFWGGRSDPDGNISFHIGTGGPNNDGKYSNADVDRWLAEARAVPETTARTAIYERVAAQVLADRPYVYLWHRRNSWAYTDRLTGFVAYPDGVFRWAGMRLRER</sequence>
<accession>A0A6M1LED2</accession>
<organism evidence="5 6">
    <name type="scientific">Falsiroseomonas algicola</name>
    <dbReference type="NCBI Taxonomy" id="2716930"/>
    <lineage>
        <taxon>Bacteria</taxon>
        <taxon>Pseudomonadati</taxon>
        <taxon>Pseudomonadota</taxon>
        <taxon>Alphaproteobacteria</taxon>
        <taxon>Acetobacterales</taxon>
        <taxon>Roseomonadaceae</taxon>
        <taxon>Falsiroseomonas</taxon>
    </lineage>
</organism>
<dbReference type="PANTHER" id="PTHR30290">
    <property type="entry name" value="PERIPLASMIC BINDING COMPONENT OF ABC TRANSPORTER"/>
    <property type="match status" value="1"/>
</dbReference>
<evidence type="ECO:0000313" key="6">
    <source>
        <dbReference type="Proteomes" id="UP000475385"/>
    </source>
</evidence>
<keyword evidence="3" id="KW-0732">Signal</keyword>
<dbReference type="EMBL" id="JAAIKB010000001">
    <property type="protein sequence ID" value="NGM18633.1"/>
    <property type="molecule type" value="Genomic_DNA"/>
</dbReference>
<keyword evidence="6" id="KW-1185">Reference proteome</keyword>
<dbReference type="Gene3D" id="3.10.105.10">
    <property type="entry name" value="Dipeptide-binding Protein, Domain 3"/>
    <property type="match status" value="1"/>
</dbReference>
<evidence type="ECO:0000256" key="3">
    <source>
        <dbReference type="ARBA" id="ARBA00022729"/>
    </source>
</evidence>
<dbReference type="PIRSF" id="PIRSF002741">
    <property type="entry name" value="MppA"/>
    <property type="match status" value="1"/>
</dbReference>
<gene>
    <name evidence="5" type="ORF">G3576_01315</name>
</gene>
<dbReference type="SUPFAM" id="SSF53850">
    <property type="entry name" value="Periplasmic binding protein-like II"/>
    <property type="match status" value="1"/>
</dbReference>
<dbReference type="GO" id="GO:0043190">
    <property type="term" value="C:ATP-binding cassette (ABC) transporter complex"/>
    <property type="evidence" value="ECO:0007669"/>
    <property type="project" value="InterPro"/>
</dbReference>
<evidence type="ECO:0000313" key="5">
    <source>
        <dbReference type="EMBL" id="NGM18633.1"/>
    </source>
</evidence>
<dbReference type="PANTHER" id="PTHR30290:SF38">
    <property type="entry name" value="D,D-DIPEPTIDE-BINDING PERIPLASMIC PROTEIN DDPA-RELATED"/>
    <property type="match status" value="1"/>
</dbReference>
<comment type="caution">
    <text evidence="5">The sequence shown here is derived from an EMBL/GenBank/DDBJ whole genome shotgun (WGS) entry which is preliminary data.</text>
</comment>
<dbReference type="Gene3D" id="3.40.190.10">
    <property type="entry name" value="Periplasmic binding protein-like II"/>
    <property type="match status" value="1"/>
</dbReference>
<dbReference type="RefSeq" id="WP_164692516.1">
    <property type="nucleotide sequence ID" value="NZ_JAAIKB010000001.1"/>
</dbReference>
<dbReference type="AlphaFoldDB" id="A0A6M1LED2"/>
<dbReference type="GO" id="GO:0015833">
    <property type="term" value="P:peptide transport"/>
    <property type="evidence" value="ECO:0007669"/>
    <property type="project" value="TreeGrafter"/>
</dbReference>
<dbReference type="Gene3D" id="3.90.76.10">
    <property type="entry name" value="Dipeptide-binding Protein, Domain 1"/>
    <property type="match status" value="1"/>
</dbReference>
<evidence type="ECO:0000256" key="1">
    <source>
        <dbReference type="ARBA" id="ARBA00004418"/>
    </source>
</evidence>
<comment type="subcellular location">
    <subcellularLocation>
        <location evidence="1">Periplasm</location>
    </subcellularLocation>
</comment>
<dbReference type="InterPro" id="IPR030678">
    <property type="entry name" value="Peptide/Ni-bd"/>
</dbReference>
<name>A0A6M1LED2_9PROT</name>
<evidence type="ECO:0000256" key="2">
    <source>
        <dbReference type="ARBA" id="ARBA00005695"/>
    </source>
</evidence>
<dbReference type="GO" id="GO:0030288">
    <property type="term" value="C:outer membrane-bounded periplasmic space"/>
    <property type="evidence" value="ECO:0007669"/>
    <property type="project" value="UniProtKB-ARBA"/>
</dbReference>
<dbReference type="GO" id="GO:1904680">
    <property type="term" value="F:peptide transmembrane transporter activity"/>
    <property type="evidence" value="ECO:0007669"/>
    <property type="project" value="TreeGrafter"/>
</dbReference>
<dbReference type="Proteomes" id="UP000475385">
    <property type="component" value="Unassembled WGS sequence"/>
</dbReference>
<proteinExistence type="inferred from homology"/>
<protein>
    <submittedName>
        <fullName evidence="5">ABC transporter substrate-binding protein</fullName>
    </submittedName>
</protein>